<accession>A0A0L8G527</accession>
<gene>
    <name evidence="1" type="ORF">OCBIM_22000692mg</name>
</gene>
<sequence length="90" mass="10764">MSLQTGNSLHCLKQGTQFQKHNSCMLNKYILNSNTIWCIMPTNYLSMRYTSVCCKYPMIWLTQMQLKPKQHMRGVIRLQPCIMQNNWYKQ</sequence>
<proteinExistence type="predicted"/>
<protein>
    <submittedName>
        <fullName evidence="1">Uncharacterized protein</fullName>
    </submittedName>
</protein>
<reference evidence="1" key="1">
    <citation type="submission" date="2015-07" db="EMBL/GenBank/DDBJ databases">
        <title>MeaNS - Measles Nucleotide Surveillance Program.</title>
        <authorList>
            <person name="Tran T."/>
            <person name="Druce J."/>
        </authorList>
    </citation>
    <scope>NUCLEOTIDE SEQUENCE</scope>
    <source>
        <strain evidence="1">UCB-OBI-ISO-001</strain>
        <tissue evidence="1">Gonad</tissue>
    </source>
</reference>
<evidence type="ECO:0000313" key="1">
    <source>
        <dbReference type="EMBL" id="KOF71675.1"/>
    </source>
</evidence>
<dbReference type="AlphaFoldDB" id="A0A0L8G527"/>
<dbReference type="EMBL" id="KQ424055">
    <property type="protein sequence ID" value="KOF71675.1"/>
    <property type="molecule type" value="Genomic_DNA"/>
</dbReference>
<organism evidence="1">
    <name type="scientific">Octopus bimaculoides</name>
    <name type="common">California two-spotted octopus</name>
    <dbReference type="NCBI Taxonomy" id="37653"/>
    <lineage>
        <taxon>Eukaryota</taxon>
        <taxon>Metazoa</taxon>
        <taxon>Spiralia</taxon>
        <taxon>Lophotrochozoa</taxon>
        <taxon>Mollusca</taxon>
        <taxon>Cephalopoda</taxon>
        <taxon>Coleoidea</taxon>
        <taxon>Octopodiformes</taxon>
        <taxon>Octopoda</taxon>
        <taxon>Incirrata</taxon>
        <taxon>Octopodidae</taxon>
        <taxon>Octopus</taxon>
    </lineage>
</organism>
<name>A0A0L8G527_OCTBM</name>